<evidence type="ECO:0000256" key="4">
    <source>
        <dbReference type="ARBA" id="ARBA00022692"/>
    </source>
</evidence>
<dbReference type="Gene3D" id="2.40.170.20">
    <property type="entry name" value="TonB-dependent receptor, beta-barrel domain"/>
    <property type="match status" value="1"/>
</dbReference>
<dbReference type="Gene3D" id="2.60.40.1120">
    <property type="entry name" value="Carboxypeptidase-like, regulatory domain"/>
    <property type="match status" value="1"/>
</dbReference>
<evidence type="ECO:0000256" key="5">
    <source>
        <dbReference type="ARBA" id="ARBA00023136"/>
    </source>
</evidence>
<dbReference type="PROSITE" id="PS52016">
    <property type="entry name" value="TONB_DEPENDENT_REC_3"/>
    <property type="match status" value="1"/>
</dbReference>
<sequence>MPVGVTVFNPSFLQIKFGKQSLPQIAIIMQIFYNVKTPFWLLSCLLLMFSGSMYAQQPAAGNGLKGRLSGTGGTALEFATVSLLKASDTSLVKTVVSDASGVFDLGNIPDGSYVLHVSLVGYKTVRKPVELNASAGPPDLGNLSMEQNVSNIKEVVVAGKRPLIERKLDKTVMNIENSLLATGSTALELLQLAPGVTISNNDKVQLYGKSSPLIMIDGKPTYLSAAQVSNLLKSMPSNTIATIEIISQPGAKYDAAGTGGVINIRTKQNGSAGFNGTVTGGFGYGRREKYRGGLTLNYKKNKVNLSGDYTYSFNHSVRYLDIDRDVRQDATSTFFGRSGETHNELGTHTYKAGIVYNINPSHAIGLQVMGYANDQRTNADNKTDIRSEKLKVDSMMTANAKEKSGFNNIGGNLNYRGKLDTLGRELGIDVDYSRFRNNINRNFVNTLYDSQGINIGDPDYVRNYFPTTVKVFAAKTDLVFPLAKQAKIEAGLKTSFVSTDNDARFDSLLSGEWVVSKSQTNHFIYKENINAGYLNFSKKWNKTSLQAGLRVEQTNSDGNSVTLNTRTERSYTNLFPSLFLSRKLAKDHDLMVSYSKRIERPSYQDLNPFRFYDDRYTYREGNPYLKPAYTHSFEATYSWRNEITFVARYGLTKDVIAEDIQQEAGSNATRSFLRNLQKLRTISGSLSYSKDITDWWSTDNTVTFNRSQYIDDNAGNYRNFDNYDVNINIYQSFKLTKNLFLDVGGFYLSPWLYGFIKAEAQYKLDVGLKQNVLNKKGSIRLRVSDVFNTNRFKGKAIYNNVDVAILNRFESRVAWLTFTYMFGNTKLKVAKRGDSTKEEKDRVKKEN</sequence>
<keyword evidence="6 7" id="KW-0998">Cell outer membrane</keyword>
<dbReference type="GO" id="GO:0009279">
    <property type="term" value="C:cell outer membrane"/>
    <property type="evidence" value="ECO:0007669"/>
    <property type="project" value="UniProtKB-SubCell"/>
</dbReference>
<evidence type="ECO:0000256" key="3">
    <source>
        <dbReference type="ARBA" id="ARBA00022452"/>
    </source>
</evidence>
<dbReference type="InterPro" id="IPR036942">
    <property type="entry name" value="Beta-barrel_TonB_sf"/>
</dbReference>
<proteinExistence type="inferred from homology"/>
<gene>
    <name evidence="9" type="ordered locus">Cpin_3424</name>
</gene>
<keyword evidence="3 7" id="KW-1134">Transmembrane beta strand</keyword>
<dbReference type="InterPro" id="IPR037066">
    <property type="entry name" value="Plug_dom_sf"/>
</dbReference>
<evidence type="ECO:0000259" key="8">
    <source>
        <dbReference type="Pfam" id="PF14905"/>
    </source>
</evidence>
<evidence type="ECO:0000313" key="10">
    <source>
        <dbReference type="Proteomes" id="UP000002215"/>
    </source>
</evidence>
<dbReference type="InterPro" id="IPR039426">
    <property type="entry name" value="TonB-dep_rcpt-like"/>
</dbReference>
<protein>
    <submittedName>
        <fullName evidence="9">TonB-dependent receptor</fullName>
    </submittedName>
</protein>
<accession>A0A979GV89</accession>
<evidence type="ECO:0000313" key="9">
    <source>
        <dbReference type="EMBL" id="ACU60891.1"/>
    </source>
</evidence>
<dbReference type="InterPro" id="IPR008969">
    <property type="entry name" value="CarboxyPept-like_regulatory"/>
</dbReference>
<name>A0A979GV89_CHIPD</name>
<evidence type="ECO:0000256" key="6">
    <source>
        <dbReference type="ARBA" id="ARBA00023237"/>
    </source>
</evidence>
<comment type="subcellular location">
    <subcellularLocation>
        <location evidence="1 7">Cell outer membrane</location>
        <topology evidence="1 7">Multi-pass membrane protein</topology>
    </subcellularLocation>
</comment>
<comment type="similarity">
    <text evidence="7">Belongs to the TonB-dependent receptor family.</text>
</comment>
<dbReference type="KEGG" id="cpi:Cpin_3424"/>
<dbReference type="SUPFAM" id="SSF56935">
    <property type="entry name" value="Porins"/>
    <property type="match status" value="1"/>
</dbReference>
<dbReference type="InterPro" id="IPR041700">
    <property type="entry name" value="OMP_b-brl_3"/>
</dbReference>
<reference evidence="9 10" key="2">
    <citation type="journal article" date="2010" name="Stand. Genomic Sci.">
        <title>Complete genome sequence of Chitinophaga pinensis type strain (UQM 2034).</title>
        <authorList>
            <person name="Glavina Del Rio T."/>
            <person name="Abt B."/>
            <person name="Spring S."/>
            <person name="Lapidus A."/>
            <person name="Nolan M."/>
            <person name="Tice H."/>
            <person name="Copeland A."/>
            <person name="Cheng J.F."/>
            <person name="Chen F."/>
            <person name="Bruce D."/>
            <person name="Goodwin L."/>
            <person name="Pitluck S."/>
            <person name="Ivanova N."/>
            <person name="Mavromatis K."/>
            <person name="Mikhailova N."/>
            <person name="Pati A."/>
            <person name="Chen A."/>
            <person name="Palaniappan K."/>
            <person name="Land M."/>
            <person name="Hauser L."/>
            <person name="Chang Y.J."/>
            <person name="Jeffries C.D."/>
            <person name="Chain P."/>
            <person name="Saunders E."/>
            <person name="Detter J.C."/>
            <person name="Brettin T."/>
            <person name="Rohde M."/>
            <person name="Goker M."/>
            <person name="Bristow J."/>
            <person name="Eisen J.A."/>
            <person name="Markowitz V."/>
            <person name="Hugenholtz P."/>
            <person name="Kyrpides N.C."/>
            <person name="Klenk H.P."/>
            <person name="Lucas S."/>
        </authorList>
    </citation>
    <scope>NUCLEOTIDE SEQUENCE [LARGE SCALE GENOMIC DNA]</scope>
    <source>
        <strain evidence="10">ATCC 43595 / DSM 2588 / LMG 13176 / NBRC 15968 / NCIMB 11800 / UQM 2034</strain>
    </source>
</reference>
<keyword evidence="5 7" id="KW-0472">Membrane</keyword>
<dbReference type="Pfam" id="PF14905">
    <property type="entry name" value="OMP_b-brl_3"/>
    <property type="match status" value="1"/>
</dbReference>
<dbReference type="Pfam" id="PF13620">
    <property type="entry name" value="CarboxypepD_reg"/>
    <property type="match status" value="1"/>
</dbReference>
<evidence type="ECO:0000256" key="2">
    <source>
        <dbReference type="ARBA" id="ARBA00022448"/>
    </source>
</evidence>
<reference evidence="10" key="1">
    <citation type="submission" date="2009-08" db="EMBL/GenBank/DDBJ databases">
        <title>The complete genome of Chitinophaga pinensis DSM 2588.</title>
        <authorList>
            <consortium name="US DOE Joint Genome Institute (JGI-PGF)"/>
            <person name="Lucas S."/>
            <person name="Copeland A."/>
            <person name="Lapidus A."/>
            <person name="Glavina del Rio T."/>
            <person name="Dalin E."/>
            <person name="Tice H."/>
            <person name="Bruce D."/>
            <person name="Goodwin L."/>
            <person name="Pitluck S."/>
            <person name="Kyrpides N."/>
            <person name="Mavromatis K."/>
            <person name="Ivanova N."/>
            <person name="Mikhailova N."/>
            <person name="Sims D."/>
            <person name="Meinche L."/>
            <person name="Brettin T."/>
            <person name="Detter J.C."/>
            <person name="Han C."/>
            <person name="Larimer F."/>
            <person name="Land M."/>
            <person name="Hauser L."/>
            <person name="Markowitz V."/>
            <person name="Cheng J.-F."/>
            <person name="Hugenholtz P."/>
            <person name="Woyke T."/>
            <person name="Wu D."/>
            <person name="Spring S."/>
            <person name="Klenk H.-P."/>
            <person name="Eisen J.A."/>
        </authorList>
    </citation>
    <scope>NUCLEOTIDE SEQUENCE [LARGE SCALE GENOMIC DNA]</scope>
    <source>
        <strain evidence="10">ATCC 43595 / DSM 2588 / LMG 13176 / NBRC 15968 / NCIMB 11800 / UQM 2034</strain>
    </source>
</reference>
<evidence type="ECO:0000256" key="1">
    <source>
        <dbReference type="ARBA" id="ARBA00004571"/>
    </source>
</evidence>
<keyword evidence="9" id="KW-0675">Receptor</keyword>
<dbReference type="SUPFAM" id="SSF49464">
    <property type="entry name" value="Carboxypeptidase regulatory domain-like"/>
    <property type="match status" value="1"/>
</dbReference>
<keyword evidence="4 7" id="KW-0812">Transmembrane</keyword>
<keyword evidence="2 7" id="KW-0813">Transport</keyword>
<dbReference type="Proteomes" id="UP000002215">
    <property type="component" value="Chromosome"/>
</dbReference>
<dbReference type="EMBL" id="CP001699">
    <property type="protein sequence ID" value="ACU60891.1"/>
    <property type="molecule type" value="Genomic_DNA"/>
</dbReference>
<dbReference type="Gene3D" id="2.170.130.10">
    <property type="entry name" value="TonB-dependent receptor, plug domain"/>
    <property type="match status" value="1"/>
</dbReference>
<dbReference type="OrthoDB" id="606851at2"/>
<dbReference type="PANTHER" id="PTHR40980">
    <property type="entry name" value="PLUG DOMAIN-CONTAINING PROTEIN"/>
    <property type="match status" value="1"/>
</dbReference>
<evidence type="ECO:0000256" key="7">
    <source>
        <dbReference type="PROSITE-ProRule" id="PRU01360"/>
    </source>
</evidence>
<organism evidence="9 10">
    <name type="scientific">Chitinophaga pinensis (strain ATCC 43595 / DSM 2588 / LMG 13176 / NBRC 15968 / NCIMB 11800 / UQM 2034)</name>
    <dbReference type="NCBI Taxonomy" id="485918"/>
    <lineage>
        <taxon>Bacteria</taxon>
        <taxon>Pseudomonadati</taxon>
        <taxon>Bacteroidota</taxon>
        <taxon>Chitinophagia</taxon>
        <taxon>Chitinophagales</taxon>
        <taxon>Chitinophagaceae</taxon>
        <taxon>Chitinophaga</taxon>
    </lineage>
</organism>
<dbReference type="AlphaFoldDB" id="A0A979GV89"/>
<dbReference type="PANTHER" id="PTHR40980:SF4">
    <property type="entry name" value="TONB-DEPENDENT RECEPTOR-LIKE BETA-BARREL DOMAIN-CONTAINING PROTEIN"/>
    <property type="match status" value="1"/>
</dbReference>
<feature type="domain" description="Outer membrane protein beta-barrel" evidence="8">
    <location>
        <begin position="418"/>
        <end position="820"/>
    </location>
</feature>